<dbReference type="Pfam" id="PF00027">
    <property type="entry name" value="cNMP_binding"/>
    <property type="match status" value="1"/>
</dbReference>
<dbReference type="SMART" id="SM00419">
    <property type="entry name" value="HTH_CRP"/>
    <property type="match status" value="1"/>
</dbReference>
<dbReference type="InterPro" id="IPR036388">
    <property type="entry name" value="WH-like_DNA-bd_sf"/>
</dbReference>
<dbReference type="InterPro" id="IPR036390">
    <property type="entry name" value="WH_DNA-bd_sf"/>
</dbReference>
<evidence type="ECO:0000313" key="5">
    <source>
        <dbReference type="EMBL" id="EOA05809.1"/>
    </source>
</evidence>
<keyword evidence="3" id="KW-0804">Transcription</keyword>
<evidence type="ECO:0000256" key="3">
    <source>
        <dbReference type="ARBA" id="ARBA00023163"/>
    </source>
</evidence>
<evidence type="ECO:0000256" key="2">
    <source>
        <dbReference type="ARBA" id="ARBA00023125"/>
    </source>
</evidence>
<dbReference type="InterPro" id="IPR050397">
    <property type="entry name" value="Env_Response_Regulators"/>
</dbReference>
<dbReference type="PROSITE" id="PS00042">
    <property type="entry name" value="HTH_CRP_1"/>
    <property type="match status" value="1"/>
</dbReference>
<dbReference type="CDD" id="cd00092">
    <property type="entry name" value="HTH_CRP"/>
    <property type="match status" value="1"/>
</dbReference>
<dbReference type="InterPro" id="IPR012318">
    <property type="entry name" value="HTH_CRP"/>
</dbReference>
<dbReference type="InterPro" id="IPR018335">
    <property type="entry name" value="Tscrpt_reg_HTH_Crp-type_CS"/>
</dbReference>
<gene>
    <name evidence="5" type="ORF">HFRIS_005103</name>
</gene>
<proteinExistence type="predicted"/>
<dbReference type="GO" id="GO:0005829">
    <property type="term" value="C:cytosol"/>
    <property type="evidence" value="ECO:0007669"/>
    <property type="project" value="TreeGrafter"/>
</dbReference>
<name>A0AAI9IGW4_9BURK</name>
<organism evidence="5 6">
    <name type="scientific">Herbaspirillum frisingense GSF30</name>
    <dbReference type="NCBI Taxonomy" id="864073"/>
    <lineage>
        <taxon>Bacteria</taxon>
        <taxon>Pseudomonadati</taxon>
        <taxon>Pseudomonadota</taxon>
        <taxon>Betaproteobacteria</taxon>
        <taxon>Burkholderiales</taxon>
        <taxon>Oxalobacteraceae</taxon>
        <taxon>Herbaspirillum</taxon>
    </lineage>
</organism>
<keyword evidence="1" id="KW-0805">Transcription regulation</keyword>
<keyword evidence="2" id="KW-0238">DNA-binding</keyword>
<accession>A0AAI9IGW4</accession>
<evidence type="ECO:0000259" key="4">
    <source>
        <dbReference type="PROSITE" id="PS51063"/>
    </source>
</evidence>
<dbReference type="Pfam" id="PF13545">
    <property type="entry name" value="HTH_Crp_2"/>
    <property type="match status" value="1"/>
</dbReference>
<comment type="caution">
    <text evidence="5">The sequence shown here is derived from an EMBL/GenBank/DDBJ whole genome shotgun (WGS) entry which is preliminary data.</text>
</comment>
<dbReference type="EMBL" id="AEEC02000005">
    <property type="protein sequence ID" value="EOA05809.1"/>
    <property type="molecule type" value="Genomic_DNA"/>
</dbReference>
<dbReference type="CDD" id="cd00038">
    <property type="entry name" value="CAP_ED"/>
    <property type="match status" value="1"/>
</dbReference>
<dbReference type="Gene3D" id="2.60.120.10">
    <property type="entry name" value="Jelly Rolls"/>
    <property type="match status" value="1"/>
</dbReference>
<dbReference type="PANTHER" id="PTHR24567">
    <property type="entry name" value="CRP FAMILY TRANSCRIPTIONAL REGULATORY PROTEIN"/>
    <property type="match status" value="1"/>
</dbReference>
<dbReference type="Proteomes" id="UP000006772">
    <property type="component" value="Unassembled WGS sequence"/>
</dbReference>
<evidence type="ECO:0000313" key="6">
    <source>
        <dbReference type="Proteomes" id="UP000006772"/>
    </source>
</evidence>
<dbReference type="GO" id="GO:0003677">
    <property type="term" value="F:DNA binding"/>
    <property type="evidence" value="ECO:0007669"/>
    <property type="project" value="UniProtKB-KW"/>
</dbReference>
<feature type="domain" description="HTH crp-type" evidence="4">
    <location>
        <begin position="161"/>
        <end position="234"/>
    </location>
</feature>
<dbReference type="SUPFAM" id="SSF46785">
    <property type="entry name" value="Winged helix' DNA-binding domain"/>
    <property type="match status" value="1"/>
</dbReference>
<sequence length="282" mass="31816">MSNSDTTGSSRLFPVLTCKSCIVQRQCFPHGLSGPEIEQFEQLVGRRRRVLRGQFAYRAHDECTKLFIIRMGSFKTVRVSTHGGMDVIAFHHVGDLLGMESASHTHYDVDAIALEDSQICEVSFHGLEYLSRKIPSLQHQILRRLSNEVTSMQQQSLLLKSRSEQRFASFLLDLSRISSRCGHSANDFSLRMSRTDIGLFLGLTNESMSRLITRFRKAGLIEVSVRHVHVLALHALEELASGAVSWDQYEQDQMEQPCEKTPATERGQVLVLERKAATPRSA</sequence>
<evidence type="ECO:0000256" key="1">
    <source>
        <dbReference type="ARBA" id="ARBA00023015"/>
    </source>
</evidence>
<dbReference type="PROSITE" id="PS51063">
    <property type="entry name" value="HTH_CRP_2"/>
    <property type="match status" value="1"/>
</dbReference>
<dbReference type="InterPro" id="IPR018490">
    <property type="entry name" value="cNMP-bd_dom_sf"/>
</dbReference>
<protein>
    <submittedName>
        <fullName evidence="5">Crp/Fnr family transcription regulator</fullName>
    </submittedName>
</protein>
<dbReference type="GO" id="GO:0003700">
    <property type="term" value="F:DNA-binding transcription factor activity"/>
    <property type="evidence" value="ECO:0007669"/>
    <property type="project" value="InterPro"/>
</dbReference>
<reference evidence="5 6" key="1">
    <citation type="journal article" date="2013" name="Front. Microbiol.">
        <title>The genome of the endophytic bacterium H. frisingense GSF30(T) identifies diverse strategies in the Herbaspirillum genus to interact with plants.</title>
        <authorList>
            <person name="Straub D."/>
            <person name="Rothballer M."/>
            <person name="Hartmann A."/>
            <person name="Ludewig U."/>
        </authorList>
    </citation>
    <scope>NUCLEOTIDE SEQUENCE [LARGE SCALE GENOMIC DNA]</scope>
    <source>
        <strain evidence="5 6">GSF30</strain>
    </source>
</reference>
<dbReference type="RefSeq" id="WP_006462175.1">
    <property type="nucleotide sequence ID" value="NZ_AEEC02000005.1"/>
</dbReference>
<dbReference type="PANTHER" id="PTHR24567:SF75">
    <property type="entry name" value="FUMARATE AND NITRATE REDUCTION REGULATORY PROTEIN"/>
    <property type="match status" value="1"/>
</dbReference>
<dbReference type="Gene3D" id="1.10.10.10">
    <property type="entry name" value="Winged helix-like DNA-binding domain superfamily/Winged helix DNA-binding domain"/>
    <property type="match status" value="1"/>
</dbReference>
<dbReference type="FunFam" id="1.10.10.10:FF:000028">
    <property type="entry name" value="Fumarate/nitrate reduction transcriptional regulator Fnr"/>
    <property type="match status" value="1"/>
</dbReference>
<dbReference type="AlphaFoldDB" id="A0AAI9IGW4"/>
<dbReference type="InterPro" id="IPR014710">
    <property type="entry name" value="RmlC-like_jellyroll"/>
</dbReference>
<dbReference type="InterPro" id="IPR000595">
    <property type="entry name" value="cNMP-bd_dom"/>
</dbReference>
<dbReference type="PRINTS" id="PR00034">
    <property type="entry name" value="HTHCRP"/>
</dbReference>
<dbReference type="SUPFAM" id="SSF51206">
    <property type="entry name" value="cAMP-binding domain-like"/>
    <property type="match status" value="1"/>
</dbReference>
<dbReference type="SMART" id="SM00100">
    <property type="entry name" value="cNMP"/>
    <property type="match status" value="1"/>
</dbReference>